<keyword evidence="2" id="KW-1185">Reference proteome</keyword>
<dbReference type="PANTHER" id="PTHR36451:SF1">
    <property type="entry name" value="OMEGA-HYDROXY-BETA-DIHYDROMENAQUINONE-9 SULFOTRANSFERASE STF3"/>
    <property type="match status" value="1"/>
</dbReference>
<evidence type="ECO:0000313" key="2">
    <source>
        <dbReference type="Proteomes" id="UP000640052"/>
    </source>
</evidence>
<dbReference type="AlphaFoldDB" id="A0A919QH53"/>
<proteinExistence type="predicted"/>
<dbReference type="EMBL" id="BOOA01000056">
    <property type="protein sequence ID" value="GIH27478.1"/>
    <property type="molecule type" value="Genomic_DNA"/>
</dbReference>
<dbReference type="Gene3D" id="3.40.50.300">
    <property type="entry name" value="P-loop containing nucleotide triphosphate hydrolases"/>
    <property type="match status" value="1"/>
</dbReference>
<gene>
    <name evidence="1" type="ORF">Aph01nite_57880</name>
</gene>
<protein>
    <submittedName>
        <fullName evidence="1">Sulfotransferase</fullName>
    </submittedName>
</protein>
<dbReference type="InterPro" id="IPR052736">
    <property type="entry name" value="Stf3_sulfotransferase"/>
</dbReference>
<evidence type="ECO:0000313" key="1">
    <source>
        <dbReference type="EMBL" id="GIH27478.1"/>
    </source>
</evidence>
<name>A0A919QH53_9ACTN</name>
<dbReference type="SUPFAM" id="SSF52540">
    <property type="entry name" value="P-loop containing nucleoside triphosphate hydrolases"/>
    <property type="match status" value="1"/>
</dbReference>
<comment type="caution">
    <text evidence="1">The sequence shown here is derived from an EMBL/GenBank/DDBJ whole genome shotgun (WGS) entry which is preliminary data.</text>
</comment>
<organism evidence="1 2">
    <name type="scientific">Acrocarpospora phusangensis</name>
    <dbReference type="NCBI Taxonomy" id="1070424"/>
    <lineage>
        <taxon>Bacteria</taxon>
        <taxon>Bacillati</taxon>
        <taxon>Actinomycetota</taxon>
        <taxon>Actinomycetes</taxon>
        <taxon>Streptosporangiales</taxon>
        <taxon>Streptosporangiaceae</taxon>
        <taxon>Acrocarpospora</taxon>
    </lineage>
</organism>
<reference evidence="1" key="1">
    <citation type="submission" date="2021-01" db="EMBL/GenBank/DDBJ databases">
        <title>Whole genome shotgun sequence of Acrocarpospora phusangensis NBRC 108782.</title>
        <authorList>
            <person name="Komaki H."/>
            <person name="Tamura T."/>
        </authorList>
    </citation>
    <scope>NUCLEOTIDE SEQUENCE</scope>
    <source>
        <strain evidence="1">NBRC 108782</strain>
    </source>
</reference>
<dbReference type="PANTHER" id="PTHR36451">
    <property type="entry name" value="PAPS-DEPENDENT SULFOTRANSFERASE STF3"/>
    <property type="match status" value="1"/>
</dbReference>
<sequence>MLKGIPQPRRADLTARALAFQNPRLPIPLRVVSRLPFARVLWPLDAAALKAKARRRTRLRDFGGLAPLDEPLGLLCRALEEDAQMHALGRWNVHSALLSALSHRLRLEDLARRRPHVFERPVPPPTVIAGLPGSGATFLQRLLARDPATRWIPFWESVNPLPPATPVPAPDPRVKAGARMLSFLQWSCPETIKMFELENESACEETMPLAMGFAATFLEMCPLPGYLPWHAATDHTAGYAYLRRTLQAMQWGRPEGERWLLRSSQHLAQFGPLTAAFPDGTVVQTHRDPVGSVLALSAMLSYAFRQNFRHPNPHLIGHYVTEQTERLLRAAIRDRSPVDRRFVDVHFAQLNADPMGTVRRIYAAAGAELSEETERLMTVWYPRHRRGRHGVHSYEPADFGLSVPALRERFTFYYDHFAVPREGH</sequence>
<dbReference type="InterPro" id="IPR027417">
    <property type="entry name" value="P-loop_NTPase"/>
</dbReference>
<dbReference type="Proteomes" id="UP000640052">
    <property type="component" value="Unassembled WGS sequence"/>
</dbReference>
<dbReference type="Pfam" id="PF13469">
    <property type="entry name" value="Sulfotransfer_3"/>
    <property type="match status" value="1"/>
</dbReference>
<accession>A0A919QH53</accession>
<dbReference type="RefSeq" id="WP_204044131.1">
    <property type="nucleotide sequence ID" value="NZ_BOOA01000056.1"/>
</dbReference>